<name>A0AA38WW18_9EURO</name>
<keyword evidence="4" id="KW-0804">Transcription</keyword>
<dbReference type="EMBL" id="JAPDRK010000028">
    <property type="protein sequence ID" value="KAJ9602191.1"/>
    <property type="molecule type" value="Genomic_DNA"/>
</dbReference>
<dbReference type="PANTHER" id="PTHR47660">
    <property type="entry name" value="TRANSCRIPTION FACTOR WITH C2H2 AND ZN(2)-CYS(6) DNA BINDING DOMAIN (EUROFUNG)-RELATED-RELATED"/>
    <property type="match status" value="1"/>
</dbReference>
<evidence type="ECO:0008006" key="8">
    <source>
        <dbReference type="Google" id="ProtNLM"/>
    </source>
</evidence>
<keyword evidence="7" id="KW-1185">Reference proteome</keyword>
<evidence type="ECO:0000313" key="6">
    <source>
        <dbReference type="EMBL" id="KAJ9602191.1"/>
    </source>
</evidence>
<reference evidence="6" key="1">
    <citation type="submission" date="2022-10" db="EMBL/GenBank/DDBJ databases">
        <title>Culturing micro-colonial fungi from biological soil crusts in the Mojave desert and describing Neophaeococcomyces mojavensis, and introducing the new genera and species Taxawa tesnikishii.</title>
        <authorList>
            <person name="Kurbessoian T."/>
            <person name="Stajich J.E."/>
        </authorList>
    </citation>
    <scope>NUCLEOTIDE SEQUENCE</scope>
    <source>
        <strain evidence="6">TK_41</strain>
    </source>
</reference>
<evidence type="ECO:0000256" key="3">
    <source>
        <dbReference type="ARBA" id="ARBA00023015"/>
    </source>
</evidence>
<gene>
    <name evidence="6" type="ORF">H2200_013311</name>
</gene>
<proteinExistence type="predicted"/>
<accession>A0AA38WW18</accession>
<evidence type="ECO:0000256" key="2">
    <source>
        <dbReference type="ARBA" id="ARBA00022833"/>
    </source>
</evidence>
<evidence type="ECO:0000256" key="1">
    <source>
        <dbReference type="ARBA" id="ARBA00022723"/>
    </source>
</evidence>
<keyword evidence="2" id="KW-0862">Zinc</keyword>
<keyword evidence="3" id="KW-0805">Transcription regulation</keyword>
<sequence length="827" mass="93392">MEGVLINLEVNNRHAEDAEAAAEYPSSASRPSSRMNVTHILSQSDASVGIVHEANENDPGTSAVNPRNQEFLVPPVTRRAVRFGSNAGPFAASSSQPSTLNGLSSECYDNSDRSNGLAEMAYPLSEGPTRIDSSLPRNSAFLLPSVTDGITAADPRTRQETYMPPPPSSTMDLPNLFDDSAQVFSQFDWGWEGLFASQAATPNFQNFLVTTSEDLSPAGSILGHAVTIPARSVENVTRLGDNFVDTAPWSVMSATWRSQHFDEEERFENVKLTESTRERMLAIAQIFFRLALDSLNVSSNPGMRFLMADMKKYSSSSILSLPPTPILHTYLETFLTSFEPFYPLVELRTLDPNTIAKDKQEHLAMVLILLMTAYGAMRDSAVKARRLSMGLLEICRLTLLHFLDKDSTNPRSSIATHCALLSTYQSAFSGDKWLMSSSLGQMHQYLILSRHSRIFETQPHGSSPLSSDTDVDTAWESWRKEEYASRLAYSWVMVDQEISLFHDSNPMLTIPELERNLPDADELWLAPSASTWADAWQKLYGSRLRRRPVSEPPQKSLPELFQFLLENKLDHRGMRLQVLHLRLLLYPTHILIAQLTELNLCISEKPTARFDGSACHTSSSLRFNEIKVLLRTWWEIFSKIQVQTTRQRAVKQLTQTIYHLLNLRLTVSFIHLEQHAREARTNPENLRNAIAARIFHPQEAIFHCGQILRITREMESELQPLWWPATLYRVTIILWTLSFSHMTAEAEASPSSKDFAIDTLATDDKVWQPFLKYNRGRPCLIDTDGIMRPMTETEAVLRICVDRLGEYRGRSYLAESLILKLESLSTA</sequence>
<evidence type="ECO:0000256" key="4">
    <source>
        <dbReference type="ARBA" id="ARBA00023163"/>
    </source>
</evidence>
<evidence type="ECO:0000256" key="5">
    <source>
        <dbReference type="ARBA" id="ARBA00023242"/>
    </source>
</evidence>
<dbReference type="Proteomes" id="UP001172673">
    <property type="component" value="Unassembled WGS sequence"/>
</dbReference>
<keyword evidence="1" id="KW-0479">Metal-binding</keyword>
<comment type="caution">
    <text evidence="6">The sequence shown here is derived from an EMBL/GenBank/DDBJ whole genome shotgun (WGS) entry which is preliminary data.</text>
</comment>
<organism evidence="6 7">
    <name type="scientific">Cladophialophora chaetospira</name>
    <dbReference type="NCBI Taxonomy" id="386627"/>
    <lineage>
        <taxon>Eukaryota</taxon>
        <taxon>Fungi</taxon>
        <taxon>Dikarya</taxon>
        <taxon>Ascomycota</taxon>
        <taxon>Pezizomycotina</taxon>
        <taxon>Eurotiomycetes</taxon>
        <taxon>Chaetothyriomycetidae</taxon>
        <taxon>Chaetothyriales</taxon>
        <taxon>Herpotrichiellaceae</taxon>
        <taxon>Cladophialophora</taxon>
    </lineage>
</organism>
<keyword evidence="5" id="KW-0539">Nucleus</keyword>
<dbReference type="AlphaFoldDB" id="A0AA38WW18"/>
<dbReference type="GO" id="GO:0046872">
    <property type="term" value="F:metal ion binding"/>
    <property type="evidence" value="ECO:0007669"/>
    <property type="project" value="UniProtKB-KW"/>
</dbReference>
<evidence type="ECO:0000313" key="7">
    <source>
        <dbReference type="Proteomes" id="UP001172673"/>
    </source>
</evidence>
<dbReference type="PANTHER" id="PTHR47660:SF2">
    <property type="entry name" value="TRANSCRIPTION FACTOR WITH C2H2 AND ZN(2)-CYS(6) DNA BINDING DOMAIN (EUROFUNG)"/>
    <property type="match status" value="1"/>
</dbReference>
<protein>
    <recommendedName>
        <fullName evidence="8">Transcription factor domain-containing protein</fullName>
    </recommendedName>
</protein>